<evidence type="ECO:0000259" key="1">
    <source>
        <dbReference type="Pfam" id="PF12697"/>
    </source>
</evidence>
<dbReference type="AlphaFoldDB" id="A0A4Q7WST4"/>
<dbReference type="RefSeq" id="WP_130445619.1">
    <property type="nucleotide sequence ID" value="NZ_SHKR01000013.1"/>
</dbReference>
<accession>A0A4Q7WST4</accession>
<gene>
    <name evidence="2" type="ORF">EV645_4189</name>
</gene>
<proteinExistence type="predicted"/>
<name>A0A4Q7WST4_9ACTN</name>
<reference evidence="2 3" key="1">
    <citation type="journal article" date="2015" name="Stand. Genomic Sci.">
        <title>Genomic Encyclopedia of Bacterial and Archaeal Type Strains, Phase III: the genomes of soil and plant-associated and newly described type strains.</title>
        <authorList>
            <person name="Whitman W.B."/>
            <person name="Woyke T."/>
            <person name="Klenk H.P."/>
            <person name="Zhou Y."/>
            <person name="Lilburn T.G."/>
            <person name="Beck B.J."/>
            <person name="De Vos P."/>
            <person name="Vandamme P."/>
            <person name="Eisen J.A."/>
            <person name="Garrity G."/>
            <person name="Hugenholtz P."/>
            <person name="Kyrpides N.C."/>
        </authorList>
    </citation>
    <scope>NUCLEOTIDE SEQUENCE [LARGE SCALE GENOMIC DNA]</scope>
    <source>
        <strain evidence="2 3">VKM Ac-2540</strain>
    </source>
</reference>
<sequence length="220" mass="23452">MSAPVVLVPGLGLGPESYARTVEHLVTPYHVVTLPGYGEPAGAREDLHPRALAVALAEKVRGRSVLVGHSASCQIVVETAVRYADLAHAVVLVAPAGDARMSSWVDRTVRWLGSAVPDSPKLIRTVTPQYARTTLPTIARAVEASRHHDLAEVISQVKAPVFIVRGKYDLLSTAEWVQRLAELSHGEARSFATGAHMPVVTNGPELAALIERAAALPETS</sequence>
<dbReference type="InterPro" id="IPR000073">
    <property type="entry name" value="AB_hydrolase_1"/>
</dbReference>
<evidence type="ECO:0000313" key="3">
    <source>
        <dbReference type="Proteomes" id="UP000292027"/>
    </source>
</evidence>
<dbReference type="EMBL" id="SHKR01000013">
    <property type="protein sequence ID" value="RZU13350.1"/>
    <property type="molecule type" value="Genomic_DNA"/>
</dbReference>
<dbReference type="Pfam" id="PF12697">
    <property type="entry name" value="Abhydrolase_6"/>
    <property type="match status" value="1"/>
</dbReference>
<dbReference type="PANTHER" id="PTHR43689:SF8">
    <property type="entry name" value="ALPHA_BETA-HYDROLASES SUPERFAMILY PROTEIN"/>
    <property type="match status" value="1"/>
</dbReference>
<dbReference type="InterPro" id="IPR029058">
    <property type="entry name" value="AB_hydrolase_fold"/>
</dbReference>
<protein>
    <submittedName>
        <fullName evidence="2">Pimeloyl-ACP methyl ester carboxylesterase</fullName>
    </submittedName>
</protein>
<dbReference type="SUPFAM" id="SSF53474">
    <property type="entry name" value="alpha/beta-Hydrolases"/>
    <property type="match status" value="1"/>
</dbReference>
<dbReference type="Proteomes" id="UP000292027">
    <property type="component" value="Unassembled WGS sequence"/>
</dbReference>
<feature type="domain" description="AB hydrolase-1" evidence="1">
    <location>
        <begin position="5"/>
        <end position="206"/>
    </location>
</feature>
<keyword evidence="3" id="KW-1185">Reference proteome</keyword>
<dbReference type="OrthoDB" id="9770427at2"/>
<dbReference type="PANTHER" id="PTHR43689">
    <property type="entry name" value="HYDROLASE"/>
    <property type="match status" value="1"/>
</dbReference>
<dbReference type="GO" id="GO:0003824">
    <property type="term" value="F:catalytic activity"/>
    <property type="evidence" value="ECO:0007669"/>
    <property type="project" value="UniProtKB-ARBA"/>
</dbReference>
<dbReference type="Gene3D" id="3.40.50.1820">
    <property type="entry name" value="alpha/beta hydrolase"/>
    <property type="match status" value="1"/>
</dbReference>
<comment type="caution">
    <text evidence="2">The sequence shown here is derived from an EMBL/GenBank/DDBJ whole genome shotgun (WGS) entry which is preliminary data.</text>
</comment>
<evidence type="ECO:0000313" key="2">
    <source>
        <dbReference type="EMBL" id="RZU13350.1"/>
    </source>
</evidence>
<organism evidence="2 3">
    <name type="scientific">Kribbella rubisoli</name>
    <dbReference type="NCBI Taxonomy" id="3075929"/>
    <lineage>
        <taxon>Bacteria</taxon>
        <taxon>Bacillati</taxon>
        <taxon>Actinomycetota</taxon>
        <taxon>Actinomycetes</taxon>
        <taxon>Propionibacteriales</taxon>
        <taxon>Kribbellaceae</taxon>
        <taxon>Kribbella</taxon>
    </lineage>
</organism>